<comment type="similarity">
    <text evidence="1 2">Belongs to the iron/ascorbate-dependent oxidoreductase family.</text>
</comment>
<dbReference type="InterPro" id="IPR044861">
    <property type="entry name" value="IPNS-like_FE2OG_OXY"/>
</dbReference>
<organism evidence="5 6">
    <name type="scientific">Paraphoma chrysanthemicola</name>
    <dbReference type="NCBI Taxonomy" id="798071"/>
    <lineage>
        <taxon>Eukaryota</taxon>
        <taxon>Fungi</taxon>
        <taxon>Dikarya</taxon>
        <taxon>Ascomycota</taxon>
        <taxon>Pezizomycotina</taxon>
        <taxon>Dothideomycetes</taxon>
        <taxon>Pleosporomycetidae</taxon>
        <taxon>Pleosporales</taxon>
        <taxon>Pleosporineae</taxon>
        <taxon>Phaeosphaeriaceae</taxon>
        <taxon>Paraphoma</taxon>
    </lineage>
</organism>
<dbReference type="Pfam" id="PF14226">
    <property type="entry name" value="DIOX_N"/>
    <property type="match status" value="1"/>
</dbReference>
<keyword evidence="2" id="KW-0479">Metal-binding</keyword>
<accession>A0A8K0VWS1</accession>
<dbReference type="InterPro" id="IPR050231">
    <property type="entry name" value="Iron_ascorbate_oxido_reductase"/>
</dbReference>
<dbReference type="PROSITE" id="PS51471">
    <property type="entry name" value="FE2OG_OXY"/>
    <property type="match status" value="1"/>
</dbReference>
<gene>
    <name evidence="5" type="ORF">FB567DRAFT_93133</name>
</gene>
<dbReference type="Proteomes" id="UP000813461">
    <property type="component" value="Unassembled WGS sequence"/>
</dbReference>
<dbReference type="FunFam" id="2.60.120.330:FF:000051">
    <property type="entry name" value="Clavaminate synthase-like protein"/>
    <property type="match status" value="1"/>
</dbReference>
<dbReference type="GO" id="GO:0046872">
    <property type="term" value="F:metal ion binding"/>
    <property type="evidence" value="ECO:0007669"/>
    <property type="project" value="UniProtKB-KW"/>
</dbReference>
<evidence type="ECO:0000256" key="1">
    <source>
        <dbReference type="ARBA" id="ARBA00008056"/>
    </source>
</evidence>
<evidence type="ECO:0000313" key="6">
    <source>
        <dbReference type="Proteomes" id="UP000813461"/>
    </source>
</evidence>
<dbReference type="SUPFAM" id="SSF51197">
    <property type="entry name" value="Clavaminate synthase-like"/>
    <property type="match status" value="1"/>
</dbReference>
<protein>
    <recommendedName>
        <fullName evidence="4">Fe2OG dioxygenase domain-containing protein</fullName>
    </recommendedName>
</protein>
<dbReference type="InterPro" id="IPR027443">
    <property type="entry name" value="IPNS-like_sf"/>
</dbReference>
<dbReference type="Gene3D" id="2.60.120.330">
    <property type="entry name" value="B-lactam Antibiotic, Isopenicillin N Synthase, Chain"/>
    <property type="match status" value="1"/>
</dbReference>
<dbReference type="Pfam" id="PF03171">
    <property type="entry name" value="2OG-FeII_Oxy"/>
    <property type="match status" value="1"/>
</dbReference>
<comment type="caution">
    <text evidence="5">The sequence shown here is derived from an EMBL/GenBank/DDBJ whole genome shotgun (WGS) entry which is preliminary data.</text>
</comment>
<dbReference type="GO" id="GO:0016491">
    <property type="term" value="F:oxidoreductase activity"/>
    <property type="evidence" value="ECO:0007669"/>
    <property type="project" value="UniProtKB-KW"/>
</dbReference>
<keyword evidence="6" id="KW-1185">Reference proteome</keyword>
<keyword evidence="2" id="KW-0408">Iron</keyword>
<dbReference type="AlphaFoldDB" id="A0A8K0VWS1"/>
<dbReference type="PANTHER" id="PTHR47990">
    <property type="entry name" value="2-OXOGLUTARATE (2OG) AND FE(II)-DEPENDENT OXYGENASE SUPERFAMILY PROTEIN-RELATED"/>
    <property type="match status" value="1"/>
</dbReference>
<feature type="region of interest" description="Disordered" evidence="3">
    <location>
        <begin position="83"/>
        <end position="115"/>
    </location>
</feature>
<dbReference type="InterPro" id="IPR026992">
    <property type="entry name" value="DIOX_N"/>
</dbReference>
<proteinExistence type="inferred from homology"/>
<reference evidence="5" key="1">
    <citation type="journal article" date="2021" name="Nat. Commun.">
        <title>Genetic determinants of endophytism in the Arabidopsis root mycobiome.</title>
        <authorList>
            <person name="Mesny F."/>
            <person name="Miyauchi S."/>
            <person name="Thiergart T."/>
            <person name="Pickel B."/>
            <person name="Atanasova L."/>
            <person name="Karlsson M."/>
            <person name="Huettel B."/>
            <person name="Barry K.W."/>
            <person name="Haridas S."/>
            <person name="Chen C."/>
            <person name="Bauer D."/>
            <person name="Andreopoulos W."/>
            <person name="Pangilinan J."/>
            <person name="LaButti K."/>
            <person name="Riley R."/>
            <person name="Lipzen A."/>
            <person name="Clum A."/>
            <person name="Drula E."/>
            <person name="Henrissat B."/>
            <person name="Kohler A."/>
            <person name="Grigoriev I.V."/>
            <person name="Martin F.M."/>
            <person name="Hacquard S."/>
        </authorList>
    </citation>
    <scope>NUCLEOTIDE SEQUENCE</scope>
    <source>
        <strain evidence="5">MPI-SDFR-AT-0120</strain>
    </source>
</reference>
<evidence type="ECO:0000256" key="2">
    <source>
        <dbReference type="RuleBase" id="RU003682"/>
    </source>
</evidence>
<feature type="domain" description="Fe2OG dioxygenase" evidence="4">
    <location>
        <begin position="168"/>
        <end position="285"/>
    </location>
</feature>
<sequence>MSQSEIPVIDISNPSPEVAQQILDAASTHGFLFIKNDSVTIPPKDIDDMFKLSKDFFASPLEHKQEFAIHSDRAGGINRGWVSMQGESLDPEGQKQGDPKQAFNISPPTPSTPLQPLPTPLSTHSALITRFQTSCQTLCTSILSLLNTALAIPDANYFADRHDASRGPSGTIFRMLYYPATESKSEDGESVNVRAGAHSDYGSITLLFRLPGQAGLELLTQNNNWIPVPVDPSTPSNSSATPPPILVNIGDLLSFWTAGLLRSTIHRVTFSGGQERYSMAYFCHPVDGARLEAVDSEVIRAFGDKGRDELEGQRRRLGLDGDEGVVITAKEHLERRLRVTYGI</sequence>
<evidence type="ECO:0000259" key="4">
    <source>
        <dbReference type="PROSITE" id="PS51471"/>
    </source>
</evidence>
<dbReference type="OrthoDB" id="288590at2759"/>
<evidence type="ECO:0000256" key="3">
    <source>
        <dbReference type="SAM" id="MobiDB-lite"/>
    </source>
</evidence>
<evidence type="ECO:0000313" key="5">
    <source>
        <dbReference type="EMBL" id="KAH7083839.1"/>
    </source>
</evidence>
<dbReference type="InterPro" id="IPR005123">
    <property type="entry name" value="Oxoglu/Fe-dep_dioxygenase_dom"/>
</dbReference>
<name>A0A8K0VWS1_9PLEO</name>
<dbReference type="GO" id="GO:0044283">
    <property type="term" value="P:small molecule biosynthetic process"/>
    <property type="evidence" value="ECO:0007669"/>
    <property type="project" value="UniProtKB-ARBA"/>
</dbReference>
<keyword evidence="2" id="KW-0560">Oxidoreductase</keyword>
<dbReference type="EMBL" id="JAGMVJ010000013">
    <property type="protein sequence ID" value="KAH7083839.1"/>
    <property type="molecule type" value="Genomic_DNA"/>
</dbReference>